<evidence type="ECO:0000313" key="12">
    <source>
        <dbReference type="Proteomes" id="UP001526426"/>
    </source>
</evidence>
<keyword evidence="4" id="KW-0808">Transferase</keyword>
<feature type="region of interest" description="Disordered" evidence="9">
    <location>
        <begin position="1"/>
        <end position="25"/>
    </location>
</feature>
<evidence type="ECO:0000256" key="1">
    <source>
        <dbReference type="ARBA" id="ARBA00000085"/>
    </source>
</evidence>
<keyword evidence="3" id="KW-0597">Phosphoprotein</keyword>
<keyword evidence="8" id="KW-0902">Two-component regulatory system</keyword>
<organism evidence="11 12">
    <name type="scientific">Spirulina subsalsa FACHB-351</name>
    <dbReference type="NCBI Taxonomy" id="234711"/>
    <lineage>
        <taxon>Bacteria</taxon>
        <taxon>Bacillati</taxon>
        <taxon>Cyanobacteriota</taxon>
        <taxon>Cyanophyceae</taxon>
        <taxon>Spirulinales</taxon>
        <taxon>Spirulinaceae</taxon>
        <taxon>Spirulina</taxon>
    </lineage>
</organism>
<keyword evidence="7" id="KW-0067">ATP-binding</keyword>
<dbReference type="PROSITE" id="PS50109">
    <property type="entry name" value="HIS_KIN"/>
    <property type="match status" value="1"/>
</dbReference>
<dbReference type="InterPro" id="IPR005467">
    <property type="entry name" value="His_kinase_dom"/>
</dbReference>
<evidence type="ECO:0000259" key="10">
    <source>
        <dbReference type="PROSITE" id="PS50109"/>
    </source>
</evidence>
<keyword evidence="5" id="KW-0547">Nucleotide-binding</keyword>
<dbReference type="PANTHER" id="PTHR42878">
    <property type="entry name" value="TWO-COMPONENT HISTIDINE KINASE"/>
    <property type="match status" value="1"/>
</dbReference>
<dbReference type="Gene3D" id="1.10.287.130">
    <property type="match status" value="1"/>
</dbReference>
<evidence type="ECO:0000256" key="6">
    <source>
        <dbReference type="ARBA" id="ARBA00022777"/>
    </source>
</evidence>
<evidence type="ECO:0000313" key="11">
    <source>
        <dbReference type="EMBL" id="MCW6038621.1"/>
    </source>
</evidence>
<dbReference type="InterPro" id="IPR050351">
    <property type="entry name" value="BphY/WalK/GraS-like"/>
</dbReference>
<feature type="domain" description="Histidine kinase" evidence="10">
    <location>
        <begin position="190"/>
        <end position="395"/>
    </location>
</feature>
<dbReference type="GO" id="GO:0016301">
    <property type="term" value="F:kinase activity"/>
    <property type="evidence" value="ECO:0007669"/>
    <property type="project" value="UniProtKB-KW"/>
</dbReference>
<dbReference type="InterPro" id="IPR004358">
    <property type="entry name" value="Sig_transdc_His_kin-like_C"/>
</dbReference>
<keyword evidence="12" id="KW-1185">Reference proteome</keyword>
<dbReference type="SUPFAM" id="SSF55874">
    <property type="entry name" value="ATPase domain of HSP90 chaperone/DNA topoisomerase II/histidine kinase"/>
    <property type="match status" value="1"/>
</dbReference>
<dbReference type="EMBL" id="JAIHOM010000154">
    <property type="protein sequence ID" value="MCW6038621.1"/>
    <property type="molecule type" value="Genomic_DNA"/>
</dbReference>
<dbReference type="EC" id="2.7.13.3" evidence="2"/>
<dbReference type="Proteomes" id="UP001526426">
    <property type="component" value="Unassembled WGS sequence"/>
</dbReference>
<dbReference type="Pfam" id="PF02518">
    <property type="entry name" value="HATPase_c"/>
    <property type="match status" value="1"/>
</dbReference>
<evidence type="ECO:0000256" key="5">
    <source>
        <dbReference type="ARBA" id="ARBA00022741"/>
    </source>
</evidence>
<comment type="caution">
    <text evidence="11">The sequence shown here is derived from an EMBL/GenBank/DDBJ whole genome shotgun (WGS) entry which is preliminary data.</text>
</comment>
<dbReference type="SUPFAM" id="SSF47384">
    <property type="entry name" value="Homodimeric domain of signal transducing histidine kinase"/>
    <property type="match status" value="1"/>
</dbReference>
<comment type="catalytic activity">
    <reaction evidence="1">
        <text>ATP + protein L-histidine = ADP + protein N-phospho-L-histidine.</text>
        <dbReference type="EC" id="2.7.13.3"/>
    </reaction>
</comment>
<dbReference type="PANTHER" id="PTHR42878:SF7">
    <property type="entry name" value="SENSOR HISTIDINE KINASE GLRK"/>
    <property type="match status" value="1"/>
</dbReference>
<reference evidence="11 12" key="1">
    <citation type="submission" date="2021-08" db="EMBL/GenBank/DDBJ databases">
        <title>Draft genome sequence of Spirulina subsalsa with high tolerance to salinity and hype-accumulation of phycocyanin.</title>
        <authorList>
            <person name="Pei H."/>
            <person name="Jiang L."/>
        </authorList>
    </citation>
    <scope>NUCLEOTIDE SEQUENCE [LARGE SCALE GENOMIC DNA]</scope>
    <source>
        <strain evidence="11 12">FACHB-351</strain>
    </source>
</reference>
<name>A0ABT3LAV5_9CYAN</name>
<evidence type="ECO:0000256" key="3">
    <source>
        <dbReference type="ARBA" id="ARBA00022553"/>
    </source>
</evidence>
<evidence type="ECO:0000256" key="7">
    <source>
        <dbReference type="ARBA" id="ARBA00022840"/>
    </source>
</evidence>
<dbReference type="InterPro" id="IPR036890">
    <property type="entry name" value="HATPase_C_sf"/>
</dbReference>
<dbReference type="InterPro" id="IPR003594">
    <property type="entry name" value="HATPase_dom"/>
</dbReference>
<gene>
    <name evidence="11" type="ORF">K4A83_20435</name>
</gene>
<dbReference type="InterPro" id="IPR003661">
    <property type="entry name" value="HisK_dim/P_dom"/>
</dbReference>
<sequence>MDPSDADQGSGRRSPSFAPHCPASPDEFTSIPSSFDLQGVYCLLVQQLARSLPIISSLLVYHDPQTGDRLSVTHPTPSNPELSEFITRQLLTQEFLDLPDNPENPWPTRQIAENIIPIPSAEGVWGYVYPLNSLKPYLEYLLLLLEAPLTPPQSTIFQQQGKLISYYLTLYQTEARQQAKINLLEQVIQRLEHQLRNPLGLIALSAETLRLGLAEESRLSQQAMVIRDTVHDLTQHLTDLLYCGQQANLQIAPYNIRTILLNSLQGLYPFLEEKKIEVDYPEQPVIIPVDQWQIKQVFDNILSNAIHFSPVEEIITCNWQVFKNEVLIEIRDRGCGLSPDEVSRVFQPFYSRRAGGQGLGLAIAQKIILDHQGRLWASNLADGGAQFSFVLPLHHRQTH</sequence>
<dbReference type="Gene3D" id="3.30.565.10">
    <property type="entry name" value="Histidine kinase-like ATPase, C-terminal domain"/>
    <property type="match status" value="1"/>
</dbReference>
<dbReference type="CDD" id="cd00082">
    <property type="entry name" value="HisKA"/>
    <property type="match status" value="1"/>
</dbReference>
<accession>A0ABT3LAV5</accession>
<protein>
    <recommendedName>
        <fullName evidence="2">histidine kinase</fullName>
        <ecNumber evidence="2">2.7.13.3</ecNumber>
    </recommendedName>
</protein>
<dbReference type="SMART" id="SM00387">
    <property type="entry name" value="HATPase_c"/>
    <property type="match status" value="1"/>
</dbReference>
<keyword evidence="6 11" id="KW-0418">Kinase</keyword>
<evidence type="ECO:0000256" key="4">
    <source>
        <dbReference type="ARBA" id="ARBA00022679"/>
    </source>
</evidence>
<evidence type="ECO:0000256" key="2">
    <source>
        <dbReference type="ARBA" id="ARBA00012438"/>
    </source>
</evidence>
<proteinExistence type="predicted"/>
<dbReference type="InterPro" id="IPR036097">
    <property type="entry name" value="HisK_dim/P_sf"/>
</dbReference>
<evidence type="ECO:0000256" key="8">
    <source>
        <dbReference type="ARBA" id="ARBA00023012"/>
    </source>
</evidence>
<evidence type="ECO:0000256" key="9">
    <source>
        <dbReference type="SAM" id="MobiDB-lite"/>
    </source>
</evidence>
<dbReference type="PRINTS" id="PR00344">
    <property type="entry name" value="BCTRLSENSOR"/>
</dbReference>